<evidence type="ECO:0000256" key="3">
    <source>
        <dbReference type="ARBA" id="ARBA00022729"/>
    </source>
</evidence>
<dbReference type="STRING" id="1116472.MGMO_20c00330"/>
<dbReference type="eggNOG" id="ENOG503451T">
    <property type="taxonomic scope" value="Bacteria"/>
</dbReference>
<sequence length="210" mass="23626">MRITKKVFSGITLYLMAIGSVYAEDSLLKLMQKLKSEPTPRVAYQETRNLKLMTEPWHGNGYLYSLPPELMVLEQLKPERVLMGVKGDKAFYFDPGKNERHQTDLVGDNELNVPLTVFKALVNADEALLRSLYQIDFTSSPQDWLMELKPKQKTGSVSKIIVSGQSGQQANKIYILMEDGDSSEFNIQKDDGAGKSSGNITRLYTELLGE</sequence>
<comment type="caution">
    <text evidence="5">The sequence shown here is derived from an EMBL/GenBank/DDBJ whole genome shotgun (WGS) entry which is preliminary data.</text>
</comment>
<evidence type="ECO:0000256" key="4">
    <source>
        <dbReference type="ARBA" id="ARBA00022927"/>
    </source>
</evidence>
<keyword evidence="4" id="KW-0653">Protein transport</keyword>
<dbReference type="GO" id="GO:0015031">
    <property type="term" value="P:protein transport"/>
    <property type="evidence" value="ECO:0007669"/>
    <property type="project" value="UniProtKB-KW"/>
</dbReference>
<dbReference type="OrthoDB" id="5564633at2"/>
<comment type="subunit">
    <text evidence="1">Monomer.</text>
</comment>
<reference evidence="5 6" key="1">
    <citation type="journal article" date="2013" name="Genome Announc.">
        <title>Draft Genome Sequence of the Methanotrophic Gammaproteobacterium Methyloglobulus morosus DSM 22980 Strain KoM1.</title>
        <authorList>
            <person name="Poehlein A."/>
            <person name="Deutzmann J.S."/>
            <person name="Daniel R."/>
            <person name="Simeonova D.D."/>
        </authorList>
    </citation>
    <scope>NUCLEOTIDE SEQUENCE [LARGE SCALE GENOMIC DNA]</scope>
    <source>
        <strain evidence="5 6">KoM1</strain>
    </source>
</reference>
<evidence type="ECO:0008006" key="7">
    <source>
        <dbReference type="Google" id="ProtNLM"/>
    </source>
</evidence>
<dbReference type="Proteomes" id="UP000017842">
    <property type="component" value="Unassembled WGS sequence"/>
</dbReference>
<keyword evidence="2" id="KW-0813">Transport</keyword>
<dbReference type="AlphaFoldDB" id="V5C9K2"/>
<protein>
    <recommendedName>
        <fullName evidence="7">Outer membrane lipoprotein carrier protein LolA</fullName>
    </recommendedName>
</protein>
<dbReference type="InterPro" id="IPR004564">
    <property type="entry name" value="OM_lipoprot_carrier_LolA-like"/>
</dbReference>
<dbReference type="CDD" id="cd16325">
    <property type="entry name" value="LolA"/>
    <property type="match status" value="1"/>
</dbReference>
<evidence type="ECO:0000313" key="6">
    <source>
        <dbReference type="Proteomes" id="UP000017842"/>
    </source>
</evidence>
<dbReference type="Gene3D" id="2.50.20.10">
    <property type="entry name" value="Lipoprotein localisation LolA/LolB/LppX"/>
    <property type="match status" value="1"/>
</dbReference>
<evidence type="ECO:0000256" key="2">
    <source>
        <dbReference type="ARBA" id="ARBA00022448"/>
    </source>
</evidence>
<evidence type="ECO:0000256" key="1">
    <source>
        <dbReference type="ARBA" id="ARBA00011245"/>
    </source>
</evidence>
<dbReference type="InterPro" id="IPR029046">
    <property type="entry name" value="LolA/LolB/LppX"/>
</dbReference>
<proteinExistence type="predicted"/>
<gene>
    <name evidence="5" type="ORF">MGMO_20c00330</name>
</gene>
<dbReference type="Pfam" id="PF19574">
    <property type="entry name" value="LolA_3"/>
    <property type="match status" value="1"/>
</dbReference>
<evidence type="ECO:0000313" key="5">
    <source>
        <dbReference type="EMBL" id="ESS73478.1"/>
    </source>
</evidence>
<keyword evidence="6" id="KW-1185">Reference proteome</keyword>
<name>V5C9K2_9GAMM</name>
<dbReference type="SUPFAM" id="SSF89392">
    <property type="entry name" value="Prokaryotic lipoproteins and lipoprotein localization factors"/>
    <property type="match status" value="1"/>
</dbReference>
<dbReference type="RefSeq" id="WP_023493590.1">
    <property type="nucleotide sequence ID" value="NZ_AYLO01000020.1"/>
</dbReference>
<dbReference type="EMBL" id="AYLO01000020">
    <property type="protein sequence ID" value="ESS73478.1"/>
    <property type="molecule type" value="Genomic_DNA"/>
</dbReference>
<organism evidence="5 6">
    <name type="scientific">Methyloglobulus morosus KoM1</name>
    <dbReference type="NCBI Taxonomy" id="1116472"/>
    <lineage>
        <taxon>Bacteria</taxon>
        <taxon>Pseudomonadati</taxon>
        <taxon>Pseudomonadota</taxon>
        <taxon>Gammaproteobacteria</taxon>
        <taxon>Methylococcales</taxon>
        <taxon>Methylococcaceae</taxon>
        <taxon>Methyloglobulus</taxon>
    </lineage>
</organism>
<accession>V5C9K2</accession>
<keyword evidence="3" id="KW-0732">Signal</keyword>